<reference evidence="2 3" key="1">
    <citation type="submission" date="2017-10" db="EMBL/GenBank/DDBJ databases">
        <title>Whole genome of Pedobacter ginsengisoli T01R-27 isolated from tomato rhizosphere.</title>
        <authorList>
            <person name="Weon H.-Y."/>
            <person name="Lee S.A."/>
            <person name="Sang M.K."/>
            <person name="Song J."/>
        </authorList>
    </citation>
    <scope>NUCLEOTIDE SEQUENCE [LARGE SCALE GENOMIC DNA]</scope>
    <source>
        <strain evidence="2 3">T01R-27</strain>
    </source>
</reference>
<dbReference type="InterPro" id="IPR011044">
    <property type="entry name" value="Quino_amine_DH_bsu"/>
</dbReference>
<dbReference type="PANTHER" id="PTHR31270">
    <property type="entry name" value="GLUTAMINYL-PEPTIDE CYCLOTRANSFERASE"/>
    <property type="match status" value="1"/>
</dbReference>
<dbReference type="SUPFAM" id="SSF50969">
    <property type="entry name" value="YVTN repeat-like/Quinoprotein amine dehydrogenase"/>
    <property type="match status" value="1"/>
</dbReference>
<dbReference type="PROSITE" id="PS51257">
    <property type="entry name" value="PROKAR_LIPOPROTEIN"/>
    <property type="match status" value="1"/>
</dbReference>
<organism evidence="2 3">
    <name type="scientific">Pedobacter ginsengisoli</name>
    <dbReference type="NCBI Taxonomy" id="363852"/>
    <lineage>
        <taxon>Bacteria</taxon>
        <taxon>Pseudomonadati</taxon>
        <taxon>Bacteroidota</taxon>
        <taxon>Sphingobacteriia</taxon>
        <taxon>Sphingobacteriales</taxon>
        <taxon>Sphingobacteriaceae</taxon>
        <taxon>Pedobacter</taxon>
    </lineage>
</organism>
<dbReference type="EMBL" id="CP024091">
    <property type="protein sequence ID" value="ATP58607.1"/>
    <property type="molecule type" value="Genomic_DNA"/>
</dbReference>
<dbReference type="PANTHER" id="PTHR31270:SF1">
    <property type="entry name" value="GLUTAMINYL-PEPTIDE CYCLOTRANSFERASE"/>
    <property type="match status" value="1"/>
</dbReference>
<keyword evidence="2" id="KW-0808">Transferase</keyword>
<dbReference type="InterPro" id="IPR015943">
    <property type="entry name" value="WD40/YVTN_repeat-like_dom_sf"/>
</dbReference>
<name>A0A2D1UAH0_9SPHI</name>
<accession>A0A2D1UAH0</accession>
<keyword evidence="1" id="KW-0472">Membrane</keyword>
<dbReference type="KEGG" id="pgs:CPT03_20130"/>
<protein>
    <submittedName>
        <fullName evidence="2">Glutamine cyclotransferase</fullName>
    </submittedName>
</protein>
<dbReference type="AlphaFoldDB" id="A0A2D1UAH0"/>
<gene>
    <name evidence="2" type="ORF">CPT03_20130</name>
</gene>
<keyword evidence="3" id="KW-1185">Reference proteome</keyword>
<evidence type="ECO:0000313" key="2">
    <source>
        <dbReference type="EMBL" id="ATP58607.1"/>
    </source>
</evidence>
<keyword evidence="1" id="KW-1133">Transmembrane helix</keyword>
<dbReference type="RefSeq" id="WP_099440502.1">
    <property type="nucleotide sequence ID" value="NZ_CP024091.1"/>
</dbReference>
<dbReference type="Pfam" id="PF05096">
    <property type="entry name" value="Glu_cyclase_2"/>
    <property type="match status" value="1"/>
</dbReference>
<keyword evidence="1" id="KW-0812">Transmembrane</keyword>
<dbReference type="GO" id="GO:0016603">
    <property type="term" value="F:glutaminyl-peptide cyclotransferase activity"/>
    <property type="evidence" value="ECO:0007669"/>
    <property type="project" value="InterPro"/>
</dbReference>
<dbReference type="OrthoDB" id="9783700at2"/>
<dbReference type="Gene3D" id="2.130.10.10">
    <property type="entry name" value="YVTN repeat-like/Quinoprotein amine dehydrogenase"/>
    <property type="match status" value="1"/>
</dbReference>
<feature type="transmembrane region" description="Helical" evidence="1">
    <location>
        <begin position="12"/>
        <end position="29"/>
    </location>
</feature>
<evidence type="ECO:0000256" key="1">
    <source>
        <dbReference type="SAM" id="Phobius"/>
    </source>
</evidence>
<proteinExistence type="predicted"/>
<sequence>MHSGRVKNNTNFFKIIPFFSVLFAVLFIISCKNEPSVSVVGFKAPEQGQMFGLGDEVKVELDVPKDNQIKSVTYLVDGKTVETKNGTEAVNIKTMGLAVGYKIITAITDDGSKKDTSTINIVLRSGLNPELFTYKIVKTYPHDTSSYTQGLEYHNGRLLESTGENGFSTLRWVDLATGKAVQKIDLDKQYFGEGSTLVDDKIVMLTYKANSGFVYDAKTFKQLGTFPYQTSREGWGVCYDGKQLIMSDGTNRLYFMNKDTYKDERVIDVYDNLGAVDSINELEYIDGKIYANIYQYNYLVVIDPNTGIVEKKIDLSGLLPKGYFKTEDSILNDVLNGIAWDKQGQRLFVTGKKWPKLFEIALVPVKKN</sequence>
<evidence type="ECO:0000313" key="3">
    <source>
        <dbReference type="Proteomes" id="UP000223749"/>
    </source>
</evidence>
<dbReference type="InterPro" id="IPR007788">
    <property type="entry name" value="QCT"/>
</dbReference>
<dbReference type="Proteomes" id="UP000223749">
    <property type="component" value="Chromosome"/>
</dbReference>